<evidence type="ECO:0000256" key="1">
    <source>
        <dbReference type="SAM" id="MobiDB-lite"/>
    </source>
</evidence>
<comment type="caution">
    <text evidence="2">The sequence shown here is derived from an EMBL/GenBank/DDBJ whole genome shotgun (WGS) entry which is preliminary data.</text>
</comment>
<sequence>MENQSTYLSMVDQELVAMERAGFFGFESMKEVSAYRDCLARNVFVESVITVEASKMSYGELSSSNEGLGLISIQTQSRGPVLCALPGNSPHAKDVASFVQQKTETEANGARFFGTFTDCWLAEGGKFHVTSVADDLSENTGDQTSQPVTQSFDSESRNNTPELIRASPLQLSNPSVPIPRTGRWNVPSNSPSTSQGPATPNLLNTLIPQAAGAWRIWQEMNSMLPVHSITPRWDAHPVHSRAPPATVDLRLLEDVYLTAFELLAYFPCHSQRWHDYVKRFRGSQWGATDMFKLAYVIRGLITDEIPDHIGKMTIAEATMFSRGLRSMQKNFPDPNMAIYRPYEDLTCSKWVPPVRDRSIQFAYGDHDVYLMDYYVYDLADGLVPHLLPIGRNAGPLTAVVRYALDHADECKDLKLSDVSAFSKRMGLFQTSVEADLATSPEEHADIDSARAFREAMP</sequence>
<feature type="compositionally biased region" description="Polar residues" evidence="1">
    <location>
        <begin position="138"/>
        <end position="161"/>
    </location>
</feature>
<evidence type="ECO:0000313" key="2">
    <source>
        <dbReference type="EMBL" id="KAK3201186.1"/>
    </source>
</evidence>
<dbReference type="Proteomes" id="UP001280581">
    <property type="component" value="Unassembled WGS sequence"/>
</dbReference>
<proteinExistence type="predicted"/>
<dbReference type="EMBL" id="WVTA01000016">
    <property type="protein sequence ID" value="KAK3201186.1"/>
    <property type="molecule type" value="Genomic_DNA"/>
</dbReference>
<reference evidence="2 3" key="1">
    <citation type="submission" date="2021-02" db="EMBL/GenBank/DDBJ databases">
        <title>Genome assembly of Pseudopithomyces chartarum.</title>
        <authorList>
            <person name="Jauregui R."/>
            <person name="Singh J."/>
            <person name="Voisey C."/>
        </authorList>
    </citation>
    <scope>NUCLEOTIDE SEQUENCE [LARGE SCALE GENOMIC DNA]</scope>
    <source>
        <strain evidence="2 3">AGR01</strain>
    </source>
</reference>
<gene>
    <name evidence="2" type="ORF">GRF29_185g49879</name>
</gene>
<protein>
    <submittedName>
        <fullName evidence="2">Uncharacterized protein</fullName>
    </submittedName>
</protein>
<dbReference type="AlphaFoldDB" id="A0AAN6RD47"/>
<keyword evidence="3" id="KW-1185">Reference proteome</keyword>
<feature type="region of interest" description="Disordered" evidence="1">
    <location>
        <begin position="136"/>
        <end position="200"/>
    </location>
</feature>
<evidence type="ECO:0000313" key="3">
    <source>
        <dbReference type="Proteomes" id="UP001280581"/>
    </source>
</evidence>
<accession>A0AAN6RD47</accession>
<name>A0AAN6RD47_9PLEO</name>
<feature type="compositionally biased region" description="Polar residues" evidence="1">
    <location>
        <begin position="186"/>
        <end position="200"/>
    </location>
</feature>
<organism evidence="2 3">
    <name type="scientific">Pseudopithomyces chartarum</name>
    <dbReference type="NCBI Taxonomy" id="1892770"/>
    <lineage>
        <taxon>Eukaryota</taxon>
        <taxon>Fungi</taxon>
        <taxon>Dikarya</taxon>
        <taxon>Ascomycota</taxon>
        <taxon>Pezizomycotina</taxon>
        <taxon>Dothideomycetes</taxon>
        <taxon>Pleosporomycetidae</taxon>
        <taxon>Pleosporales</taxon>
        <taxon>Massarineae</taxon>
        <taxon>Didymosphaeriaceae</taxon>
        <taxon>Pseudopithomyces</taxon>
    </lineage>
</organism>